<feature type="domain" description="Glycosyl transferase family 1" evidence="2">
    <location>
        <begin position="194"/>
        <end position="356"/>
    </location>
</feature>
<dbReference type="CDD" id="cd03809">
    <property type="entry name" value="GT4_MtfB-like"/>
    <property type="match status" value="1"/>
</dbReference>
<dbReference type="Gene3D" id="3.40.50.2000">
    <property type="entry name" value="Glycogen Phosphorylase B"/>
    <property type="match status" value="2"/>
</dbReference>
<proteinExistence type="predicted"/>
<evidence type="ECO:0008006" key="6">
    <source>
        <dbReference type="Google" id="ProtNLM"/>
    </source>
</evidence>
<reference evidence="4 5" key="1">
    <citation type="journal article" date="2016" name="Nat. Commun.">
        <title>Thousands of microbial genomes shed light on interconnected biogeochemical processes in an aquifer system.</title>
        <authorList>
            <person name="Anantharaman K."/>
            <person name="Brown C.T."/>
            <person name="Hug L.A."/>
            <person name="Sharon I."/>
            <person name="Castelle C.J."/>
            <person name="Probst A.J."/>
            <person name="Thomas B.C."/>
            <person name="Singh A."/>
            <person name="Wilkins M.J."/>
            <person name="Karaoz U."/>
            <person name="Brodie E.L."/>
            <person name="Williams K.H."/>
            <person name="Hubbard S.S."/>
            <person name="Banfield J.F."/>
        </authorList>
    </citation>
    <scope>NUCLEOTIDE SEQUENCE [LARGE SCALE GENOMIC DNA]</scope>
</reference>
<dbReference type="EMBL" id="MGHF01000029">
    <property type="protein sequence ID" value="OGM62102.1"/>
    <property type="molecule type" value="Genomic_DNA"/>
</dbReference>
<evidence type="ECO:0000259" key="2">
    <source>
        <dbReference type="Pfam" id="PF00534"/>
    </source>
</evidence>
<dbReference type="Pfam" id="PF00534">
    <property type="entry name" value="Glycos_transf_1"/>
    <property type="match status" value="1"/>
</dbReference>
<feature type="domain" description="Glycosyltransferase subfamily 4-like N-terminal" evidence="3">
    <location>
        <begin position="16"/>
        <end position="176"/>
    </location>
</feature>
<organism evidence="4 5">
    <name type="scientific">Candidatus Woesebacteria bacterium RIFCSPLOWO2_01_FULL_39_21</name>
    <dbReference type="NCBI Taxonomy" id="1802519"/>
    <lineage>
        <taxon>Bacteria</taxon>
        <taxon>Candidatus Woeseibacteriota</taxon>
    </lineage>
</organism>
<evidence type="ECO:0000259" key="3">
    <source>
        <dbReference type="Pfam" id="PF13439"/>
    </source>
</evidence>
<dbReference type="InterPro" id="IPR028098">
    <property type="entry name" value="Glyco_trans_4-like_N"/>
</dbReference>
<dbReference type="AlphaFoldDB" id="A0A1F8BDJ0"/>
<evidence type="ECO:0000256" key="1">
    <source>
        <dbReference type="ARBA" id="ARBA00022679"/>
    </source>
</evidence>
<accession>A0A1F8BDJ0</accession>
<dbReference type="Pfam" id="PF13439">
    <property type="entry name" value="Glyco_transf_4"/>
    <property type="match status" value="1"/>
</dbReference>
<dbReference type="InterPro" id="IPR001296">
    <property type="entry name" value="Glyco_trans_1"/>
</dbReference>
<protein>
    <recommendedName>
        <fullName evidence="6">Glycosyl transferase family 1 domain-containing protein</fullName>
    </recommendedName>
</protein>
<keyword evidence="1" id="KW-0808">Transferase</keyword>
<evidence type="ECO:0000313" key="4">
    <source>
        <dbReference type="EMBL" id="OGM62102.1"/>
    </source>
</evidence>
<dbReference type="GO" id="GO:0016757">
    <property type="term" value="F:glycosyltransferase activity"/>
    <property type="evidence" value="ECO:0007669"/>
    <property type="project" value="InterPro"/>
</dbReference>
<sequence>MKVALDARALTWATTRGIGRYQFNLANELIKLGVEIFLVVEKTNFFITPPQRAKIIEVPVSAPKKIKALLWSQIALPRKIKQLPIDLYHNTADNGLPLFCPVPSVITIHDISPLLFPQFSYNFWPLSRKIIYKTHLLINKFSKAEIIAVSKTTKNDLVRHFKINPARINVVYNGFNPPKLFSEQKIEENLKRFPIKSDYFLFVGGIEPRKNLLFLVKAFNRYLQEVNANEVLVISGETEKYIEAIICCQEIQEYFKTAEGAMVKNKVIFTGEVSEEEKASLMKKSIALVYPSVYEGFGFPPLEAASIGVPVITSPVSGMLEVAKEFALFASPDNLKELSEAFKKIKNKDLRNKLVAQGLIRARQFSWTATAKKTLLVYEKILNKSARATVIK</sequence>
<dbReference type="STRING" id="1802519.A2961_05005"/>
<gene>
    <name evidence="4" type="ORF">A2961_05005</name>
</gene>
<dbReference type="SUPFAM" id="SSF53756">
    <property type="entry name" value="UDP-Glycosyltransferase/glycogen phosphorylase"/>
    <property type="match status" value="1"/>
</dbReference>
<dbReference type="PANTHER" id="PTHR46401">
    <property type="entry name" value="GLYCOSYLTRANSFERASE WBBK-RELATED"/>
    <property type="match status" value="1"/>
</dbReference>
<comment type="caution">
    <text evidence="4">The sequence shown here is derived from an EMBL/GenBank/DDBJ whole genome shotgun (WGS) entry which is preliminary data.</text>
</comment>
<dbReference type="Proteomes" id="UP000177082">
    <property type="component" value="Unassembled WGS sequence"/>
</dbReference>
<name>A0A1F8BDJ0_9BACT</name>
<dbReference type="PANTHER" id="PTHR46401:SF2">
    <property type="entry name" value="GLYCOSYLTRANSFERASE WBBK-RELATED"/>
    <property type="match status" value="1"/>
</dbReference>
<evidence type="ECO:0000313" key="5">
    <source>
        <dbReference type="Proteomes" id="UP000177082"/>
    </source>
</evidence>